<evidence type="ECO:0000313" key="1">
    <source>
        <dbReference type="EMBL" id="UPL03222.1"/>
    </source>
</evidence>
<dbReference type="EMBL" id="CP090041">
    <property type="protein sequence ID" value="UPL03222.1"/>
    <property type="molecule type" value="Genomic_DNA"/>
</dbReference>
<dbReference type="Proteomes" id="UP000830768">
    <property type="component" value="Chromosome 13"/>
</dbReference>
<sequence length="607" mass="66383">MALFCISCVTQQTDLAMTRLHQSILSALSLLPSSQGSYLPEKSCKAYPGSHDWPSHQTWSRLNESLAGRLLAPPPPGAVCHPGWPTYDRDTCPQVQKNWSVYEFHADNPISVMWDHYTNWTCLPNETYPCSTSGYPAYVVNATKPEHVKLGIDFARKYDIRVAVKNTGHDYLGRSIAPGSLSIWTHHMNEIVYHQGKFKLDNTDITIPGDAVTIGAGAQMYDIYSATDKFNHTIVGGGAKSVGAGGYITGGGHSLLSARFGLAADQVLQMTLVTPGGKILTVNERNHADLFWAMRGGGGSTFGVLTSLTLKTHKTPKITTSSLILFTDAKSKFVYDVITYGLSLFPSLGDAGFSGYTLISPGIENPLPIPGAPKEVAGILGQFIVQDVEDPEYTEKIWKPINETIQKRWSGAVQLIVGKDEYPSFLKWFDVHYDQDTAGNSSYLVSRLLSKEALDGDQDALKGALKSAMGSSGGMGAFLVAGKGVRDAKPRGGSDAVNPGWRKSYVHALSGKGFPAFNYTAKAQAVEELIETWEPMRKLSPGTGAYINEALKYEPNWQKTFWGSNYKKLLSIKKSVDPKDVLWCVPCVGNEGWEEHQDGRLCRVQGR</sequence>
<proteinExistence type="predicted"/>
<gene>
    <name evidence="1" type="ORF">LCI18_014156</name>
</gene>
<organism evidence="1 2">
    <name type="scientific">Fusarium solani subsp. cucurbitae</name>
    <name type="common">Neocosmosporum cucurbitae</name>
    <dbReference type="NCBI Taxonomy" id="2747967"/>
    <lineage>
        <taxon>Eukaryota</taxon>
        <taxon>Fungi</taxon>
        <taxon>Dikarya</taxon>
        <taxon>Ascomycota</taxon>
        <taxon>Pezizomycotina</taxon>
        <taxon>Sordariomycetes</taxon>
        <taxon>Hypocreomycetidae</taxon>
        <taxon>Hypocreales</taxon>
        <taxon>Nectriaceae</taxon>
        <taxon>Fusarium</taxon>
        <taxon>Fusarium solani species complex</taxon>
    </lineage>
</organism>
<accession>A0ACD3ZQW0</accession>
<keyword evidence="2" id="KW-1185">Reference proteome</keyword>
<protein>
    <submittedName>
        <fullName evidence="1">Uncharacterized protein</fullName>
    </submittedName>
</protein>
<evidence type="ECO:0000313" key="2">
    <source>
        <dbReference type="Proteomes" id="UP000830768"/>
    </source>
</evidence>
<name>A0ACD3ZQW0_FUSSC</name>
<reference evidence="1" key="1">
    <citation type="submission" date="2021-11" db="EMBL/GenBank/DDBJ databases">
        <title>Fusarium solani-melongenae Genome sequencing and assembly.</title>
        <authorList>
            <person name="Xie S."/>
            <person name="Huang L."/>
            <person name="Zhang X."/>
        </authorList>
    </citation>
    <scope>NUCLEOTIDE SEQUENCE</scope>
    <source>
        <strain evidence="1">CRI 24-3</strain>
    </source>
</reference>